<dbReference type="InterPro" id="IPR050204">
    <property type="entry name" value="AraC_XylS_family_regulators"/>
</dbReference>
<dbReference type="Pfam" id="PF12833">
    <property type="entry name" value="HTH_18"/>
    <property type="match status" value="1"/>
</dbReference>
<keyword evidence="3" id="KW-0804">Transcription</keyword>
<dbReference type="GO" id="GO:0043565">
    <property type="term" value="F:sequence-specific DNA binding"/>
    <property type="evidence" value="ECO:0007669"/>
    <property type="project" value="InterPro"/>
</dbReference>
<keyword evidence="2 5" id="KW-0238">DNA-binding</keyword>
<dbReference type="Proteomes" id="UP000539111">
    <property type="component" value="Unassembled WGS sequence"/>
</dbReference>
<dbReference type="Gene3D" id="1.10.10.60">
    <property type="entry name" value="Homeodomain-like"/>
    <property type="match status" value="1"/>
</dbReference>
<dbReference type="GO" id="GO:0003700">
    <property type="term" value="F:DNA-binding transcription factor activity"/>
    <property type="evidence" value="ECO:0007669"/>
    <property type="project" value="InterPro"/>
</dbReference>
<evidence type="ECO:0000313" key="5">
    <source>
        <dbReference type="EMBL" id="NYI67607.1"/>
    </source>
</evidence>
<reference evidence="5 6" key="1">
    <citation type="submission" date="2020-07" db="EMBL/GenBank/DDBJ databases">
        <title>Sequencing the genomes of 1000 actinobacteria strains.</title>
        <authorList>
            <person name="Klenk H.-P."/>
        </authorList>
    </citation>
    <scope>NUCLEOTIDE SEQUENCE [LARGE SCALE GENOMIC DNA]</scope>
    <source>
        <strain evidence="5 6">DSM 26341</strain>
    </source>
</reference>
<dbReference type="SMART" id="SM00342">
    <property type="entry name" value="HTH_ARAC"/>
    <property type="match status" value="1"/>
</dbReference>
<evidence type="ECO:0000256" key="3">
    <source>
        <dbReference type="ARBA" id="ARBA00023163"/>
    </source>
</evidence>
<dbReference type="SUPFAM" id="SSF46689">
    <property type="entry name" value="Homeodomain-like"/>
    <property type="match status" value="1"/>
</dbReference>
<keyword evidence="6" id="KW-1185">Reference proteome</keyword>
<dbReference type="InterPro" id="IPR018062">
    <property type="entry name" value="HTH_AraC-typ_CS"/>
</dbReference>
<dbReference type="PROSITE" id="PS01124">
    <property type="entry name" value="HTH_ARAC_FAMILY_2"/>
    <property type="match status" value="1"/>
</dbReference>
<accession>A0A7Z0D2D9</accession>
<keyword evidence="1" id="KW-0805">Transcription regulation</keyword>
<evidence type="ECO:0000313" key="6">
    <source>
        <dbReference type="Proteomes" id="UP000539111"/>
    </source>
</evidence>
<dbReference type="EMBL" id="JACBZP010000001">
    <property type="protein sequence ID" value="NYI67607.1"/>
    <property type="molecule type" value="Genomic_DNA"/>
</dbReference>
<name>A0A7Z0D2D9_9MICO</name>
<evidence type="ECO:0000259" key="4">
    <source>
        <dbReference type="PROSITE" id="PS01124"/>
    </source>
</evidence>
<dbReference type="InterPro" id="IPR018060">
    <property type="entry name" value="HTH_AraC"/>
</dbReference>
<dbReference type="InterPro" id="IPR009057">
    <property type="entry name" value="Homeodomain-like_sf"/>
</dbReference>
<dbReference type="PANTHER" id="PTHR46796:SF6">
    <property type="entry name" value="ARAC SUBFAMILY"/>
    <property type="match status" value="1"/>
</dbReference>
<gene>
    <name evidence="5" type="ORF">BJY26_001913</name>
</gene>
<dbReference type="Pfam" id="PF14525">
    <property type="entry name" value="AraC_binding_2"/>
    <property type="match status" value="1"/>
</dbReference>
<organism evidence="5 6">
    <name type="scientific">Spelaeicoccus albus</name>
    <dbReference type="NCBI Taxonomy" id="1280376"/>
    <lineage>
        <taxon>Bacteria</taxon>
        <taxon>Bacillati</taxon>
        <taxon>Actinomycetota</taxon>
        <taxon>Actinomycetes</taxon>
        <taxon>Micrococcales</taxon>
        <taxon>Brevibacteriaceae</taxon>
        <taxon>Spelaeicoccus</taxon>
    </lineage>
</organism>
<comment type="caution">
    <text evidence="5">The sequence shown here is derived from an EMBL/GenBank/DDBJ whole genome shotgun (WGS) entry which is preliminary data.</text>
</comment>
<protein>
    <submittedName>
        <fullName evidence="5">AraC-like DNA-binding protein</fullName>
    </submittedName>
</protein>
<dbReference type="InterPro" id="IPR020449">
    <property type="entry name" value="Tscrpt_reg_AraC-type_HTH"/>
</dbReference>
<dbReference type="RefSeq" id="WP_179427681.1">
    <property type="nucleotide sequence ID" value="NZ_JACBZP010000001.1"/>
</dbReference>
<sequence length="326" mass="35364">MNASAAEDGVGDLIAAHGMAEWQRVVSEQLMPLAIDTTSNPEFEGSVVTRRFGGVGLAVVRTGAHVAERTRRLAAAGDPHYWLGLQIVGVSTVEQAGNRSELRPGDFALYDSSMPYRREFPGDSETFVAIIPQQLIALPPRALALISALGIGPESGMGAIVSPFLTAVARNLSHLTSAQGISTVHAMIELVTSTFAEKFGVVAPHPSARHLDQVMTIRHWIMTRLADPDLNPERIAAAHFVSTRQLHVLFQEQGTTVGTWIRERRLDMARRDLEAPGESSSIRTIAHRWGFADPAYFARAFRSAYGVTPRAYRHHGASGSTAPGEK</sequence>
<dbReference type="PROSITE" id="PS00041">
    <property type="entry name" value="HTH_ARAC_FAMILY_1"/>
    <property type="match status" value="1"/>
</dbReference>
<proteinExistence type="predicted"/>
<dbReference type="AlphaFoldDB" id="A0A7Z0D2D9"/>
<evidence type="ECO:0000256" key="1">
    <source>
        <dbReference type="ARBA" id="ARBA00023015"/>
    </source>
</evidence>
<dbReference type="PANTHER" id="PTHR46796">
    <property type="entry name" value="HTH-TYPE TRANSCRIPTIONAL ACTIVATOR RHAS-RELATED"/>
    <property type="match status" value="1"/>
</dbReference>
<evidence type="ECO:0000256" key="2">
    <source>
        <dbReference type="ARBA" id="ARBA00023125"/>
    </source>
</evidence>
<dbReference type="PRINTS" id="PR00032">
    <property type="entry name" value="HTHARAC"/>
</dbReference>
<dbReference type="InterPro" id="IPR035418">
    <property type="entry name" value="AraC-bd_2"/>
</dbReference>
<feature type="domain" description="HTH araC/xylS-type" evidence="4">
    <location>
        <begin position="215"/>
        <end position="315"/>
    </location>
</feature>